<dbReference type="GO" id="GO:0016787">
    <property type="term" value="F:hydrolase activity"/>
    <property type="evidence" value="ECO:0007669"/>
    <property type="project" value="UniProtKB-KW"/>
</dbReference>
<sequence>MSLPPLLCLDTNVLLTVLVGEPKAEAVLDFLSGARGLLVCGPVAAELTPSQPDAEGWLREYGIEVDWVLGRAVWKRVGEAHAEYVTRRRASGGGLSRRILTDYLIGAHAEVGGLPLFTLNPADYTSFPKLEVLTFK</sequence>
<protein>
    <recommendedName>
        <fullName evidence="8">PIN domain-containing protein</fullName>
    </recommendedName>
</protein>
<dbReference type="SUPFAM" id="SSF88723">
    <property type="entry name" value="PIN domain-like"/>
    <property type="match status" value="1"/>
</dbReference>
<keyword evidence="4" id="KW-0479">Metal-binding</keyword>
<dbReference type="PANTHER" id="PTHR33653:SF1">
    <property type="entry name" value="RIBONUCLEASE VAPC2"/>
    <property type="match status" value="1"/>
</dbReference>
<keyword evidence="10" id="KW-1185">Reference proteome</keyword>
<dbReference type="Pfam" id="PF01850">
    <property type="entry name" value="PIN"/>
    <property type="match status" value="1"/>
</dbReference>
<evidence type="ECO:0000256" key="3">
    <source>
        <dbReference type="ARBA" id="ARBA00022722"/>
    </source>
</evidence>
<gene>
    <name evidence="9" type="ORF">DAERI_080187</name>
</gene>
<evidence type="ECO:0000313" key="10">
    <source>
        <dbReference type="Proteomes" id="UP000236569"/>
    </source>
</evidence>
<keyword evidence="3" id="KW-0540">Nuclease</keyword>
<dbReference type="InterPro" id="IPR050556">
    <property type="entry name" value="Type_II_TA_system_RNase"/>
</dbReference>
<dbReference type="AlphaFoldDB" id="A0A2I9D6Q1"/>
<reference evidence="10" key="1">
    <citation type="submission" date="2018-01" db="EMBL/GenBank/DDBJ databases">
        <title>Draft Genome Sequence of the Radioresistant Bacterium Deinococcus aerius TR0125, Isolated from the Higher Atmosphere above Japan.</title>
        <authorList>
            <person name="Satoh K."/>
            <person name="Arai H."/>
            <person name="Sanzen T."/>
            <person name="Kawaguchi Y."/>
            <person name="Hayashi H."/>
            <person name="Yokobori S."/>
            <person name="Yamagishi A."/>
            <person name="Oono Y."/>
            <person name="Narumi I."/>
        </authorList>
    </citation>
    <scope>NUCLEOTIDE SEQUENCE [LARGE SCALE GENOMIC DNA]</scope>
    <source>
        <strain evidence="10">TR0125</strain>
    </source>
</reference>
<proteinExistence type="inferred from homology"/>
<dbReference type="Gene3D" id="3.40.50.1010">
    <property type="entry name" value="5'-nuclease"/>
    <property type="match status" value="1"/>
</dbReference>
<evidence type="ECO:0000256" key="2">
    <source>
        <dbReference type="ARBA" id="ARBA00022649"/>
    </source>
</evidence>
<comment type="caution">
    <text evidence="9">The sequence shown here is derived from an EMBL/GenBank/DDBJ whole genome shotgun (WGS) entry which is preliminary data.</text>
</comment>
<dbReference type="EMBL" id="BFAG01000008">
    <property type="protein sequence ID" value="GBF06396.1"/>
    <property type="molecule type" value="Genomic_DNA"/>
</dbReference>
<evidence type="ECO:0000259" key="8">
    <source>
        <dbReference type="Pfam" id="PF01850"/>
    </source>
</evidence>
<evidence type="ECO:0000256" key="4">
    <source>
        <dbReference type="ARBA" id="ARBA00022723"/>
    </source>
</evidence>
<evidence type="ECO:0000256" key="7">
    <source>
        <dbReference type="ARBA" id="ARBA00038093"/>
    </source>
</evidence>
<keyword evidence="6" id="KW-0460">Magnesium</keyword>
<dbReference type="Proteomes" id="UP000236569">
    <property type="component" value="Unassembled WGS sequence"/>
</dbReference>
<dbReference type="GO" id="GO:0046872">
    <property type="term" value="F:metal ion binding"/>
    <property type="evidence" value="ECO:0007669"/>
    <property type="project" value="UniProtKB-KW"/>
</dbReference>
<evidence type="ECO:0000256" key="1">
    <source>
        <dbReference type="ARBA" id="ARBA00001946"/>
    </source>
</evidence>
<feature type="domain" description="PIN" evidence="8">
    <location>
        <begin position="8"/>
        <end position="120"/>
    </location>
</feature>
<comment type="cofactor">
    <cofactor evidence="1">
        <name>Mg(2+)</name>
        <dbReference type="ChEBI" id="CHEBI:18420"/>
    </cofactor>
</comment>
<dbReference type="PANTHER" id="PTHR33653">
    <property type="entry name" value="RIBONUCLEASE VAPC2"/>
    <property type="match status" value="1"/>
</dbReference>
<evidence type="ECO:0000256" key="6">
    <source>
        <dbReference type="ARBA" id="ARBA00022842"/>
    </source>
</evidence>
<comment type="similarity">
    <text evidence="7">Belongs to the PINc/VapC protein family.</text>
</comment>
<dbReference type="RefSeq" id="WP_103129762.1">
    <property type="nucleotide sequence ID" value="NZ_BFAG01000008.1"/>
</dbReference>
<dbReference type="GO" id="GO:0004518">
    <property type="term" value="F:nuclease activity"/>
    <property type="evidence" value="ECO:0007669"/>
    <property type="project" value="UniProtKB-KW"/>
</dbReference>
<name>A0A2I9D6Q1_9DEIO</name>
<accession>A0A2I9D6Q1</accession>
<organism evidence="9 10">
    <name type="scientific">Deinococcus aerius</name>
    <dbReference type="NCBI Taxonomy" id="200253"/>
    <lineage>
        <taxon>Bacteria</taxon>
        <taxon>Thermotogati</taxon>
        <taxon>Deinococcota</taxon>
        <taxon>Deinococci</taxon>
        <taxon>Deinococcales</taxon>
        <taxon>Deinococcaceae</taxon>
        <taxon>Deinococcus</taxon>
    </lineage>
</organism>
<dbReference type="InterPro" id="IPR029060">
    <property type="entry name" value="PIN-like_dom_sf"/>
</dbReference>
<dbReference type="InterPro" id="IPR002716">
    <property type="entry name" value="PIN_dom"/>
</dbReference>
<evidence type="ECO:0000313" key="9">
    <source>
        <dbReference type="EMBL" id="GBF06396.1"/>
    </source>
</evidence>
<keyword evidence="2" id="KW-1277">Toxin-antitoxin system</keyword>
<keyword evidence="5" id="KW-0378">Hydrolase</keyword>
<evidence type="ECO:0000256" key="5">
    <source>
        <dbReference type="ARBA" id="ARBA00022801"/>
    </source>
</evidence>